<dbReference type="AlphaFoldDB" id="A0AAV4XWA0"/>
<dbReference type="EMBL" id="BPLR01000930">
    <property type="protein sequence ID" value="GIY98465.1"/>
    <property type="molecule type" value="Genomic_DNA"/>
</dbReference>
<comment type="caution">
    <text evidence="1">The sequence shown here is derived from an EMBL/GenBank/DDBJ whole genome shotgun (WGS) entry which is preliminary data.</text>
</comment>
<organism evidence="1 2">
    <name type="scientific">Caerostris extrusa</name>
    <name type="common">Bark spider</name>
    <name type="synonym">Caerostris bankana</name>
    <dbReference type="NCBI Taxonomy" id="172846"/>
    <lineage>
        <taxon>Eukaryota</taxon>
        <taxon>Metazoa</taxon>
        <taxon>Ecdysozoa</taxon>
        <taxon>Arthropoda</taxon>
        <taxon>Chelicerata</taxon>
        <taxon>Arachnida</taxon>
        <taxon>Araneae</taxon>
        <taxon>Araneomorphae</taxon>
        <taxon>Entelegynae</taxon>
        <taxon>Araneoidea</taxon>
        <taxon>Araneidae</taxon>
        <taxon>Caerostris</taxon>
    </lineage>
</organism>
<accession>A0AAV4XWA0</accession>
<keyword evidence="2" id="KW-1185">Reference proteome</keyword>
<name>A0AAV4XWA0_CAEEX</name>
<reference evidence="1 2" key="1">
    <citation type="submission" date="2021-06" db="EMBL/GenBank/DDBJ databases">
        <title>Caerostris extrusa draft genome.</title>
        <authorList>
            <person name="Kono N."/>
            <person name="Arakawa K."/>
        </authorList>
    </citation>
    <scope>NUCLEOTIDE SEQUENCE [LARGE SCALE GENOMIC DNA]</scope>
</reference>
<protein>
    <submittedName>
        <fullName evidence="1">Uncharacterized protein</fullName>
    </submittedName>
</protein>
<sequence>MGCSLRPLVDAHSLIKAELADIYCVYGLDNGNGDDTIQSYWKGIKSSLMCSKTYMNVDPGSSLICVWCVLYGAATHSFHLQTIRLLQSEDHPLHIFTTVS</sequence>
<evidence type="ECO:0000313" key="2">
    <source>
        <dbReference type="Proteomes" id="UP001054945"/>
    </source>
</evidence>
<evidence type="ECO:0000313" key="1">
    <source>
        <dbReference type="EMBL" id="GIY98465.1"/>
    </source>
</evidence>
<proteinExistence type="predicted"/>
<dbReference type="Proteomes" id="UP001054945">
    <property type="component" value="Unassembled WGS sequence"/>
</dbReference>
<gene>
    <name evidence="1" type="ORF">CEXT_223471</name>
</gene>